<organism evidence="2">
    <name type="scientific">Manihot esculenta</name>
    <name type="common">Cassava</name>
    <name type="synonym">Jatropha manihot</name>
    <dbReference type="NCBI Taxonomy" id="3983"/>
    <lineage>
        <taxon>Eukaryota</taxon>
        <taxon>Viridiplantae</taxon>
        <taxon>Streptophyta</taxon>
        <taxon>Embryophyta</taxon>
        <taxon>Tracheophyta</taxon>
        <taxon>Spermatophyta</taxon>
        <taxon>Magnoliopsida</taxon>
        <taxon>eudicotyledons</taxon>
        <taxon>Gunneridae</taxon>
        <taxon>Pentapetalae</taxon>
        <taxon>rosids</taxon>
        <taxon>fabids</taxon>
        <taxon>Malpighiales</taxon>
        <taxon>Euphorbiaceae</taxon>
        <taxon>Crotonoideae</taxon>
        <taxon>Manihoteae</taxon>
        <taxon>Manihot</taxon>
    </lineage>
</organism>
<sequence>MWEVAHGKIMCNVERKKRGFTNFDSCGLCSSVPETIFHALRDCPLAMRLWNQLGAEQIENNFFNTNDVFRWLASNLQNIDAQINGVSWDIVFVETKTVQVAWQRDSLHKDGLKYLSFIAWQPGGLGWITVNTDGSVNSRGGAGLAVLRLLWEVEVKKIFRETNSVADHFARLAVAGEAELVWLDISDYEIGLLLNVNCIGVA</sequence>
<name>A0A2C9U9K8_MANES</name>
<evidence type="ECO:0000313" key="2">
    <source>
        <dbReference type="EMBL" id="OAY26688.1"/>
    </source>
</evidence>
<protein>
    <recommendedName>
        <fullName evidence="1">Reverse transcriptase zinc-binding domain-containing protein</fullName>
    </recommendedName>
</protein>
<dbReference type="AlphaFoldDB" id="A0A2C9U9K8"/>
<dbReference type="Pfam" id="PF13966">
    <property type="entry name" value="zf-RVT"/>
    <property type="match status" value="1"/>
</dbReference>
<dbReference type="EMBL" id="CM004402">
    <property type="protein sequence ID" value="OAY26688.1"/>
    <property type="molecule type" value="Genomic_DNA"/>
</dbReference>
<feature type="domain" description="Reverse transcriptase zinc-binding" evidence="1">
    <location>
        <begin position="1"/>
        <end position="50"/>
    </location>
</feature>
<dbReference type="InterPro" id="IPR026960">
    <property type="entry name" value="RVT-Znf"/>
</dbReference>
<evidence type="ECO:0000259" key="1">
    <source>
        <dbReference type="Pfam" id="PF13966"/>
    </source>
</evidence>
<accession>A0A2C9U9K8</accession>
<proteinExistence type="predicted"/>
<gene>
    <name evidence="2" type="ORF">MANES_16G067300</name>
</gene>
<reference evidence="2" key="1">
    <citation type="submission" date="2016-02" db="EMBL/GenBank/DDBJ databases">
        <title>WGS assembly of Manihot esculenta.</title>
        <authorList>
            <person name="Bredeson J.V."/>
            <person name="Prochnik S.E."/>
            <person name="Lyons J.B."/>
            <person name="Schmutz J."/>
            <person name="Grimwood J."/>
            <person name="Vrebalov J."/>
            <person name="Bart R.S."/>
            <person name="Amuge T."/>
            <person name="Ferguson M.E."/>
            <person name="Green R."/>
            <person name="Putnam N."/>
            <person name="Stites J."/>
            <person name="Rounsley S."/>
            <person name="Rokhsar D.S."/>
        </authorList>
    </citation>
    <scope>NUCLEOTIDE SEQUENCE [LARGE SCALE GENOMIC DNA]</scope>
    <source>
        <tissue evidence="2">Leaf</tissue>
    </source>
</reference>